<reference evidence="1 2" key="1">
    <citation type="submission" date="2019-02" db="EMBL/GenBank/DDBJ databases">
        <title>Genomic Encyclopedia of Type Strains, Phase IV (KMG-IV): sequencing the most valuable type-strain genomes for metagenomic binning, comparative biology and taxonomic classification.</title>
        <authorList>
            <person name="Goeker M."/>
        </authorList>
    </citation>
    <scope>NUCLEOTIDE SEQUENCE [LARGE SCALE GENOMIC DNA]</scope>
    <source>
        <strain evidence="1 2">DSM 18116</strain>
    </source>
</reference>
<keyword evidence="2" id="KW-1185">Reference proteome</keyword>
<dbReference type="PANTHER" id="PTHR35802:SF1">
    <property type="entry name" value="PROTEASE SYNTHASE AND SPORULATION PROTEIN PAI 2"/>
    <property type="match status" value="1"/>
</dbReference>
<sequence length="211" mass="23545">MYNLSEYVEKDLATVLAFIQQHPFATLIGSDAGGAPVATQVPLLIRQQGESISLLGHIMRKTSHHKAFEQNPRVLALFTSPHTYVSPSWYSNPRSGGTWNYMSAQAQGMMEFTSESMLLEILRDTQNLFENDPASPSVYENLSPEYVNPLAKAIVGFEIKVSKLDATFKLSQNRDEASYHNIIAQLKKGSADAQFIAAEMEKRASQLFKNK</sequence>
<organism evidence="1 2">
    <name type="scientific">Pseudobacter ginsenosidimutans</name>
    <dbReference type="NCBI Taxonomy" id="661488"/>
    <lineage>
        <taxon>Bacteria</taxon>
        <taxon>Pseudomonadati</taxon>
        <taxon>Bacteroidota</taxon>
        <taxon>Chitinophagia</taxon>
        <taxon>Chitinophagales</taxon>
        <taxon>Chitinophagaceae</taxon>
        <taxon>Pseudobacter</taxon>
    </lineage>
</organism>
<gene>
    <name evidence="1" type="ORF">EV199_5461</name>
</gene>
<evidence type="ECO:0000313" key="2">
    <source>
        <dbReference type="Proteomes" id="UP000293874"/>
    </source>
</evidence>
<dbReference type="SUPFAM" id="SSF50475">
    <property type="entry name" value="FMN-binding split barrel"/>
    <property type="match status" value="1"/>
</dbReference>
<dbReference type="InterPro" id="IPR012349">
    <property type="entry name" value="Split_barrel_FMN-bd"/>
</dbReference>
<dbReference type="Proteomes" id="UP000293874">
    <property type="component" value="Unassembled WGS sequence"/>
</dbReference>
<name>A0A4Q7MFW4_9BACT</name>
<dbReference type="Gene3D" id="2.30.110.10">
    <property type="entry name" value="Electron Transport, Fmn-binding Protein, Chain A"/>
    <property type="match status" value="1"/>
</dbReference>
<proteinExistence type="predicted"/>
<dbReference type="PIRSF" id="PIRSF010372">
    <property type="entry name" value="PaiB"/>
    <property type="match status" value="1"/>
</dbReference>
<dbReference type="PANTHER" id="PTHR35802">
    <property type="entry name" value="PROTEASE SYNTHASE AND SPORULATION PROTEIN PAI 2"/>
    <property type="match status" value="1"/>
</dbReference>
<accession>A0A4Q7MFW4</accession>
<evidence type="ECO:0000313" key="1">
    <source>
        <dbReference type="EMBL" id="RZS67076.1"/>
    </source>
</evidence>
<dbReference type="InterPro" id="IPR007396">
    <property type="entry name" value="TR_PAI2-type"/>
</dbReference>
<dbReference type="AlphaFoldDB" id="A0A4Q7MFW4"/>
<dbReference type="RefSeq" id="WP_130543958.1">
    <property type="nucleotide sequence ID" value="NZ_CP042431.1"/>
</dbReference>
<comment type="caution">
    <text evidence="1">The sequence shown here is derived from an EMBL/GenBank/DDBJ whole genome shotgun (WGS) entry which is preliminary data.</text>
</comment>
<dbReference type="Pfam" id="PF04299">
    <property type="entry name" value="FMN_bind_2"/>
    <property type="match status" value="1"/>
</dbReference>
<dbReference type="EMBL" id="SGXA01000004">
    <property type="protein sequence ID" value="RZS67076.1"/>
    <property type="molecule type" value="Genomic_DNA"/>
</dbReference>
<protein>
    <submittedName>
        <fullName evidence="1">PaiB family negative transcriptional regulator</fullName>
    </submittedName>
</protein>
<dbReference type="OrthoDB" id="9794948at2"/>